<name>A0A1G8HAW4_9GAMM</name>
<keyword evidence="3" id="KW-0804">Transcription</keyword>
<protein>
    <submittedName>
        <fullName evidence="5">AraC-type DNA-binding protein</fullName>
    </submittedName>
</protein>
<dbReference type="GO" id="GO:0043565">
    <property type="term" value="F:sequence-specific DNA binding"/>
    <property type="evidence" value="ECO:0007669"/>
    <property type="project" value="InterPro"/>
</dbReference>
<dbReference type="PANTHER" id="PTHR47893">
    <property type="entry name" value="REGULATORY PROTEIN PCHR"/>
    <property type="match status" value="1"/>
</dbReference>
<feature type="domain" description="HTH araC/xylS-type" evidence="4">
    <location>
        <begin position="198"/>
        <end position="295"/>
    </location>
</feature>
<dbReference type="Pfam" id="PF12833">
    <property type="entry name" value="HTH_18"/>
    <property type="match status" value="1"/>
</dbReference>
<dbReference type="SMART" id="SM00342">
    <property type="entry name" value="HTH_ARAC"/>
    <property type="match status" value="1"/>
</dbReference>
<evidence type="ECO:0000313" key="6">
    <source>
        <dbReference type="Proteomes" id="UP000198606"/>
    </source>
</evidence>
<dbReference type="GO" id="GO:0003700">
    <property type="term" value="F:DNA-binding transcription factor activity"/>
    <property type="evidence" value="ECO:0007669"/>
    <property type="project" value="InterPro"/>
</dbReference>
<dbReference type="RefSeq" id="WP_084306783.1">
    <property type="nucleotide sequence ID" value="NZ_FNDG01000010.1"/>
</dbReference>
<dbReference type="STRING" id="29435.SAMN05216588_110131"/>
<dbReference type="PROSITE" id="PS01124">
    <property type="entry name" value="HTH_ARAC_FAMILY_2"/>
    <property type="match status" value="1"/>
</dbReference>
<dbReference type="InterPro" id="IPR018062">
    <property type="entry name" value="HTH_AraC-typ_CS"/>
</dbReference>
<evidence type="ECO:0000256" key="3">
    <source>
        <dbReference type="ARBA" id="ARBA00023163"/>
    </source>
</evidence>
<keyword evidence="1" id="KW-0805">Transcription regulation</keyword>
<dbReference type="EMBL" id="FNDG01000010">
    <property type="protein sequence ID" value="SDI03808.1"/>
    <property type="molecule type" value="Genomic_DNA"/>
</dbReference>
<evidence type="ECO:0000256" key="2">
    <source>
        <dbReference type="ARBA" id="ARBA00023125"/>
    </source>
</evidence>
<dbReference type="AlphaFoldDB" id="A0A1G8HAW4"/>
<dbReference type="PANTHER" id="PTHR47893:SF1">
    <property type="entry name" value="REGULATORY PROTEIN PCHR"/>
    <property type="match status" value="1"/>
</dbReference>
<dbReference type="InterPro" id="IPR053142">
    <property type="entry name" value="PchR_regulatory_protein"/>
</dbReference>
<keyword evidence="2 5" id="KW-0238">DNA-binding</keyword>
<evidence type="ECO:0000313" key="5">
    <source>
        <dbReference type="EMBL" id="SDI03808.1"/>
    </source>
</evidence>
<dbReference type="Gene3D" id="1.10.10.60">
    <property type="entry name" value="Homeodomain-like"/>
    <property type="match status" value="1"/>
</dbReference>
<reference evidence="5 6" key="1">
    <citation type="submission" date="2016-10" db="EMBL/GenBank/DDBJ databases">
        <authorList>
            <person name="de Groot N.N."/>
        </authorList>
    </citation>
    <scope>NUCLEOTIDE SEQUENCE [LARGE SCALE GENOMIC DNA]</scope>
    <source>
        <strain evidence="5 6">LMG 18387</strain>
    </source>
</reference>
<gene>
    <name evidence="5" type="ORF">SAMN05216588_110131</name>
</gene>
<dbReference type="SUPFAM" id="SSF46689">
    <property type="entry name" value="Homeodomain-like"/>
    <property type="match status" value="1"/>
</dbReference>
<organism evidence="5 6">
    <name type="scientific">Phytopseudomonas flavescens</name>
    <dbReference type="NCBI Taxonomy" id="29435"/>
    <lineage>
        <taxon>Bacteria</taxon>
        <taxon>Pseudomonadati</taxon>
        <taxon>Pseudomonadota</taxon>
        <taxon>Gammaproteobacteria</taxon>
        <taxon>Pseudomonadales</taxon>
        <taxon>Pseudomonadaceae</taxon>
        <taxon>Phytopseudomonas</taxon>
    </lineage>
</organism>
<dbReference type="PRINTS" id="PR00032">
    <property type="entry name" value="HTHARAC"/>
</dbReference>
<dbReference type="InterPro" id="IPR009057">
    <property type="entry name" value="Homeodomain-like_sf"/>
</dbReference>
<dbReference type="GO" id="GO:0009893">
    <property type="term" value="P:positive regulation of metabolic process"/>
    <property type="evidence" value="ECO:0007669"/>
    <property type="project" value="UniProtKB-ARBA"/>
</dbReference>
<dbReference type="PROSITE" id="PS00041">
    <property type="entry name" value="HTH_ARAC_FAMILY_1"/>
    <property type="match status" value="1"/>
</dbReference>
<dbReference type="InterPro" id="IPR018060">
    <property type="entry name" value="HTH_AraC"/>
</dbReference>
<dbReference type="Proteomes" id="UP000198606">
    <property type="component" value="Unassembled WGS sequence"/>
</dbReference>
<evidence type="ECO:0000256" key="1">
    <source>
        <dbReference type="ARBA" id="ARBA00023015"/>
    </source>
</evidence>
<proteinExistence type="predicted"/>
<accession>A0A1G8HAW4</accession>
<evidence type="ECO:0000259" key="4">
    <source>
        <dbReference type="PROSITE" id="PS01124"/>
    </source>
</evidence>
<sequence length="302" mass="34075">MAINHYYADRPLDDVFASFADEELDVRLIEMDGEHDLYVQADSQPSLTLAYYEQGGGWRQFADTSAMDLRNDTCCLYHASVPVQGEGLLPAGSRLRGVNISFAPQMLQRLRVGEWLFDSAGPWERACSSDGLARLVQFPAPHVLRRIGLEMLDCRLEGLARDILMRAKAFEMLAEMLGYLQENLRPRVLGGRDRLRLERAHQHLREALERPWTLESLAAEVQLNVRKLKDGFRQLYGKGVYAELQDLRMQHAALCLLQGQRVGDVAMAVGYSNPSHFAKVFRRHHGLAPRAYSRHAGVASAS</sequence>
<dbReference type="InterPro" id="IPR020449">
    <property type="entry name" value="Tscrpt_reg_AraC-type_HTH"/>
</dbReference>